<reference evidence="13 14" key="1">
    <citation type="submission" date="2024-01" db="EMBL/GenBank/DDBJ databases">
        <title>Genome assemblies of Stephania.</title>
        <authorList>
            <person name="Yang L."/>
        </authorList>
    </citation>
    <scope>NUCLEOTIDE SEQUENCE [LARGE SCALE GENOMIC DNA]</scope>
    <source>
        <strain evidence="13">JXDWG</strain>
        <tissue evidence="13">Leaf</tissue>
    </source>
</reference>
<feature type="signal peptide" evidence="11">
    <location>
        <begin position="1"/>
        <end position="26"/>
    </location>
</feature>
<keyword evidence="9" id="KW-0325">Glycoprotein</keyword>
<dbReference type="GO" id="GO:0005524">
    <property type="term" value="F:ATP binding"/>
    <property type="evidence" value="ECO:0007669"/>
    <property type="project" value="InterPro"/>
</dbReference>
<keyword evidence="5" id="KW-0677">Repeat</keyword>
<name>A0AAP0KS80_9MAGN</name>
<proteinExistence type="predicted"/>
<evidence type="ECO:0000256" key="6">
    <source>
        <dbReference type="ARBA" id="ARBA00022989"/>
    </source>
</evidence>
<dbReference type="EMBL" id="JBBNAG010000002">
    <property type="protein sequence ID" value="KAK9156993.1"/>
    <property type="molecule type" value="Genomic_DNA"/>
</dbReference>
<organism evidence="13 14">
    <name type="scientific">Stephania cephalantha</name>
    <dbReference type="NCBI Taxonomy" id="152367"/>
    <lineage>
        <taxon>Eukaryota</taxon>
        <taxon>Viridiplantae</taxon>
        <taxon>Streptophyta</taxon>
        <taxon>Embryophyta</taxon>
        <taxon>Tracheophyta</taxon>
        <taxon>Spermatophyta</taxon>
        <taxon>Magnoliopsida</taxon>
        <taxon>Ranunculales</taxon>
        <taxon>Menispermaceae</taxon>
        <taxon>Menispermoideae</taxon>
        <taxon>Cissampelideae</taxon>
        <taxon>Stephania</taxon>
    </lineage>
</organism>
<keyword evidence="3 10" id="KW-0812">Transmembrane</keyword>
<dbReference type="Gene3D" id="3.80.10.10">
    <property type="entry name" value="Ribonuclease Inhibitor"/>
    <property type="match status" value="3"/>
</dbReference>
<dbReference type="Pfam" id="PF00560">
    <property type="entry name" value="LRR_1"/>
    <property type="match status" value="2"/>
</dbReference>
<dbReference type="InterPro" id="IPR000719">
    <property type="entry name" value="Prot_kinase_dom"/>
</dbReference>
<evidence type="ECO:0000256" key="11">
    <source>
        <dbReference type="SAM" id="SignalP"/>
    </source>
</evidence>
<evidence type="ECO:0000256" key="3">
    <source>
        <dbReference type="ARBA" id="ARBA00022692"/>
    </source>
</evidence>
<dbReference type="PROSITE" id="PS51450">
    <property type="entry name" value="LRR"/>
    <property type="match status" value="1"/>
</dbReference>
<dbReference type="InterPro" id="IPR001611">
    <property type="entry name" value="Leu-rich_rpt"/>
</dbReference>
<evidence type="ECO:0000256" key="5">
    <source>
        <dbReference type="ARBA" id="ARBA00022737"/>
    </source>
</evidence>
<keyword evidence="8" id="KW-0675">Receptor</keyword>
<dbReference type="SUPFAM" id="SSF52058">
    <property type="entry name" value="L domain-like"/>
    <property type="match status" value="1"/>
</dbReference>
<evidence type="ECO:0000256" key="4">
    <source>
        <dbReference type="ARBA" id="ARBA00022729"/>
    </source>
</evidence>
<gene>
    <name evidence="13" type="ORF">Scep_003567</name>
</gene>
<dbReference type="Pfam" id="PF00069">
    <property type="entry name" value="Pkinase"/>
    <property type="match status" value="1"/>
</dbReference>
<sequence length="844" mass="93232">MDEPKRVPSTPFFLVLFYVLLSPISCSKQFVNSHTQTANTLLRIQQLLNFPPVLSGWNNASITDFCNAENIVVCYDGKITQLHIIGDKASAAAPLPRNFSIDSFVSTLVRLPSLKVISLVSLGLWGSLPGNISHLPCLEILNMSSNFLTGVIPRAMSVMTNLQTLILDNNMFYGNVPSWVGDQLSLLAVLSLKNNSLTGSLPDSLGNLESLRVLTVSENRLSGELPDLSSLTNLQVLDLEGNRFGPRFPILANKLVTLVLSKNKFSSAIPNELNSYYQLERLDISLNRFVGPFPASLLSLPSLVRLNISGNRFTGLLTKNMSCNEELGSVDLSSNLLTGDMPSCLLSLSKNRVVQYGGNCLATGDQNQQHPYVSCRNEALAVGIMPLKQNRRRRAAKAVLALLITGGILIAMVLVGVAFLLFRRLHVNKFMKTPQTRLIKENASAAYASKLISDTRYISQTMKSGALGLPSYRAFSLDELEGATNNFHTSTFLGEGSHGQMYRGKLKDGSLVAIRCLKLKKRHTTQNFSHQIELISKLRHRNLVSALGHCFECYLDDSSVSRIFLVFEYVPNGTLRDCISESPAVQALSWAQRIAAAIGVAKGIQYLHTGIVPGLFSNNLKITDILLDQNLVAKISSYNLPLLAENIGQACTGLTSSGSRGHGLYARREHEDKTDVYDFGVILLELIVGRPVISKNEEDILRDQLQVNATEDAARGIIVDPVISNACSEESLKTVINICSRALSKELAERPSIEDVLWNLQFAAQVQEEWRTESESRKSSPSSRPANLPLTLQQYCDESVNAVDNGLANIDFGKYNRRVRKTISLSGKQRRIWNNEEEYRRLQM</sequence>
<evidence type="ECO:0000313" key="13">
    <source>
        <dbReference type="EMBL" id="KAK9156993.1"/>
    </source>
</evidence>
<dbReference type="Proteomes" id="UP001419268">
    <property type="component" value="Unassembled WGS sequence"/>
</dbReference>
<feature type="domain" description="Protein kinase" evidence="12">
    <location>
        <begin position="487"/>
        <end position="762"/>
    </location>
</feature>
<evidence type="ECO:0000256" key="10">
    <source>
        <dbReference type="SAM" id="Phobius"/>
    </source>
</evidence>
<evidence type="ECO:0000256" key="1">
    <source>
        <dbReference type="ARBA" id="ARBA00004479"/>
    </source>
</evidence>
<dbReference type="PROSITE" id="PS50011">
    <property type="entry name" value="PROTEIN_KINASE_DOM"/>
    <property type="match status" value="1"/>
</dbReference>
<protein>
    <recommendedName>
        <fullName evidence="12">Protein kinase domain-containing protein</fullName>
    </recommendedName>
</protein>
<dbReference type="InterPro" id="IPR011009">
    <property type="entry name" value="Kinase-like_dom_sf"/>
</dbReference>
<keyword evidence="14" id="KW-1185">Reference proteome</keyword>
<dbReference type="InterPro" id="IPR032675">
    <property type="entry name" value="LRR_dom_sf"/>
</dbReference>
<dbReference type="GO" id="GO:0004672">
    <property type="term" value="F:protein kinase activity"/>
    <property type="evidence" value="ECO:0007669"/>
    <property type="project" value="InterPro"/>
</dbReference>
<keyword evidence="4 11" id="KW-0732">Signal</keyword>
<keyword evidence="6 10" id="KW-1133">Transmembrane helix</keyword>
<dbReference type="InterPro" id="IPR051824">
    <property type="entry name" value="LRR_Rcpt-Like_S/T_Kinase"/>
</dbReference>
<dbReference type="GO" id="GO:0016020">
    <property type="term" value="C:membrane"/>
    <property type="evidence" value="ECO:0007669"/>
    <property type="project" value="UniProtKB-SubCell"/>
</dbReference>
<feature type="transmembrane region" description="Helical" evidence="10">
    <location>
        <begin position="398"/>
        <end position="422"/>
    </location>
</feature>
<evidence type="ECO:0000259" key="12">
    <source>
        <dbReference type="PROSITE" id="PS50011"/>
    </source>
</evidence>
<dbReference type="PANTHER" id="PTHR48006:SF84">
    <property type="entry name" value="REPEAT TRANSMEMBRANE PROTEIN KINASE, PUTATIVE, EXPRESSED-RELATED"/>
    <property type="match status" value="1"/>
</dbReference>
<evidence type="ECO:0000256" key="8">
    <source>
        <dbReference type="ARBA" id="ARBA00023170"/>
    </source>
</evidence>
<dbReference type="SUPFAM" id="SSF56112">
    <property type="entry name" value="Protein kinase-like (PK-like)"/>
    <property type="match status" value="1"/>
</dbReference>
<dbReference type="FunFam" id="1.10.510.10:FF:000431">
    <property type="entry name" value="Putative inactive leucine-rich repeat receptor-like protein kinase"/>
    <property type="match status" value="1"/>
</dbReference>
<dbReference type="FunFam" id="3.80.10.10:FF:000041">
    <property type="entry name" value="LRR receptor-like serine/threonine-protein kinase ERECTA"/>
    <property type="match status" value="1"/>
</dbReference>
<dbReference type="AlphaFoldDB" id="A0AAP0KS80"/>
<dbReference type="Gene3D" id="3.30.200.20">
    <property type="entry name" value="Phosphorylase Kinase, domain 1"/>
    <property type="match status" value="1"/>
</dbReference>
<comment type="subcellular location">
    <subcellularLocation>
        <location evidence="1">Membrane</location>
        <topology evidence="1">Single-pass type I membrane protein</topology>
    </subcellularLocation>
</comment>
<comment type="caution">
    <text evidence="13">The sequence shown here is derived from an EMBL/GenBank/DDBJ whole genome shotgun (WGS) entry which is preliminary data.</text>
</comment>
<accession>A0AAP0KS80</accession>
<evidence type="ECO:0000256" key="9">
    <source>
        <dbReference type="ARBA" id="ARBA00023180"/>
    </source>
</evidence>
<evidence type="ECO:0000313" key="14">
    <source>
        <dbReference type="Proteomes" id="UP001419268"/>
    </source>
</evidence>
<keyword evidence="2" id="KW-0433">Leucine-rich repeat</keyword>
<evidence type="ECO:0000256" key="2">
    <source>
        <dbReference type="ARBA" id="ARBA00022614"/>
    </source>
</evidence>
<dbReference type="Gene3D" id="1.10.510.10">
    <property type="entry name" value="Transferase(Phosphotransferase) domain 1"/>
    <property type="match status" value="1"/>
</dbReference>
<feature type="chain" id="PRO_5042860459" description="Protein kinase domain-containing protein" evidence="11">
    <location>
        <begin position="27"/>
        <end position="844"/>
    </location>
</feature>
<dbReference type="PANTHER" id="PTHR48006">
    <property type="entry name" value="LEUCINE-RICH REPEAT-CONTAINING PROTEIN DDB_G0281931-RELATED"/>
    <property type="match status" value="1"/>
</dbReference>
<keyword evidence="7 10" id="KW-0472">Membrane</keyword>
<dbReference type="FunFam" id="3.30.200.20:FF:000285">
    <property type="entry name" value="Putative inactive leucine-rich repeat receptor-like protein kinase"/>
    <property type="match status" value="1"/>
</dbReference>
<evidence type="ECO:0000256" key="7">
    <source>
        <dbReference type="ARBA" id="ARBA00023136"/>
    </source>
</evidence>